<protein>
    <submittedName>
        <fullName evidence="1">Uncharacterized protein</fullName>
    </submittedName>
</protein>
<evidence type="ECO:0000313" key="1">
    <source>
        <dbReference type="EMBL" id="MBB3210342.1"/>
    </source>
</evidence>
<gene>
    <name evidence="1" type="ORF">FHS27_006189</name>
</gene>
<dbReference type="Proteomes" id="UP000536179">
    <property type="component" value="Unassembled WGS sequence"/>
</dbReference>
<organism evidence="1 2">
    <name type="scientific">Aporhodopirellula rubra</name>
    <dbReference type="NCBI Taxonomy" id="980271"/>
    <lineage>
        <taxon>Bacteria</taxon>
        <taxon>Pseudomonadati</taxon>
        <taxon>Planctomycetota</taxon>
        <taxon>Planctomycetia</taxon>
        <taxon>Pirellulales</taxon>
        <taxon>Pirellulaceae</taxon>
        <taxon>Aporhodopirellula</taxon>
    </lineage>
</organism>
<evidence type="ECO:0000313" key="2">
    <source>
        <dbReference type="Proteomes" id="UP000536179"/>
    </source>
</evidence>
<reference evidence="1 2" key="1">
    <citation type="submission" date="2020-08" db="EMBL/GenBank/DDBJ databases">
        <title>Genomic Encyclopedia of Type Strains, Phase III (KMG-III): the genomes of soil and plant-associated and newly described type strains.</title>
        <authorList>
            <person name="Whitman W."/>
        </authorList>
    </citation>
    <scope>NUCLEOTIDE SEQUENCE [LARGE SCALE GENOMIC DNA]</scope>
    <source>
        <strain evidence="1 2">CECT 8075</strain>
    </source>
</reference>
<dbReference type="AlphaFoldDB" id="A0A7W5E5T6"/>
<comment type="caution">
    <text evidence="1">The sequence shown here is derived from an EMBL/GenBank/DDBJ whole genome shotgun (WGS) entry which is preliminary data.</text>
</comment>
<accession>A0A7W5E5T6</accession>
<proteinExistence type="predicted"/>
<sequence length="159" mass="17589">MAKKRCKEKLRLLEKPISRRALSFCLQNFSTGGNPSPTGGISRGKSRLRWTENSRVCPNPPPSARVRHDTTTLASTAFCGRILSPERTRPGSVKLSQPPGVNATGNGSCRLSWPSDLTTRLSRTVYAQQVPVEMSVARAQIAAMKWILRVFSRCRAVHE</sequence>
<keyword evidence="2" id="KW-1185">Reference proteome</keyword>
<name>A0A7W5E5T6_9BACT</name>
<dbReference type="EMBL" id="JACHXU010000036">
    <property type="protein sequence ID" value="MBB3210342.1"/>
    <property type="molecule type" value="Genomic_DNA"/>
</dbReference>